<comment type="caution">
    <text evidence="3">The sequence shown here is derived from an EMBL/GenBank/DDBJ whole genome shotgun (WGS) entry which is preliminary data.</text>
</comment>
<keyword evidence="4" id="KW-1185">Reference proteome</keyword>
<dbReference type="Proteomes" id="UP001162164">
    <property type="component" value="Unassembled WGS sequence"/>
</dbReference>
<dbReference type="SUPFAM" id="SSF52799">
    <property type="entry name" value="(Phosphotyrosine protein) phosphatases II"/>
    <property type="match status" value="1"/>
</dbReference>
<protein>
    <recommendedName>
        <fullName evidence="5">Protein tyrosine phosphatase</fullName>
    </recommendedName>
</protein>
<evidence type="ECO:0008006" key="5">
    <source>
        <dbReference type="Google" id="ProtNLM"/>
    </source>
</evidence>
<evidence type="ECO:0000313" key="3">
    <source>
        <dbReference type="EMBL" id="KAJ8985622.1"/>
    </source>
</evidence>
<dbReference type="PANTHER" id="PTHR19134">
    <property type="entry name" value="RECEPTOR-TYPE TYROSINE-PROTEIN PHOSPHATASE"/>
    <property type="match status" value="1"/>
</dbReference>
<dbReference type="EMBL" id="JAPWTJ010000010">
    <property type="protein sequence ID" value="KAJ8985622.1"/>
    <property type="molecule type" value="Genomic_DNA"/>
</dbReference>
<dbReference type="Pfam" id="PF00102">
    <property type="entry name" value="Y_phosphatase"/>
    <property type="match status" value="1"/>
</dbReference>
<organism evidence="3 4">
    <name type="scientific">Molorchus minor</name>
    <dbReference type="NCBI Taxonomy" id="1323400"/>
    <lineage>
        <taxon>Eukaryota</taxon>
        <taxon>Metazoa</taxon>
        <taxon>Ecdysozoa</taxon>
        <taxon>Arthropoda</taxon>
        <taxon>Hexapoda</taxon>
        <taxon>Insecta</taxon>
        <taxon>Pterygota</taxon>
        <taxon>Neoptera</taxon>
        <taxon>Endopterygota</taxon>
        <taxon>Coleoptera</taxon>
        <taxon>Polyphaga</taxon>
        <taxon>Cucujiformia</taxon>
        <taxon>Chrysomeloidea</taxon>
        <taxon>Cerambycidae</taxon>
        <taxon>Lamiinae</taxon>
        <taxon>Monochamini</taxon>
        <taxon>Molorchus</taxon>
    </lineage>
</organism>
<dbReference type="InterPro" id="IPR000387">
    <property type="entry name" value="Tyr_Pase_dom"/>
</dbReference>
<feature type="domain" description="Tyrosine-protein phosphatase" evidence="1">
    <location>
        <begin position="1"/>
        <end position="203"/>
    </location>
</feature>
<reference evidence="3" key="1">
    <citation type="journal article" date="2023" name="Insect Mol. Biol.">
        <title>Genome sequencing provides insights into the evolution of gene families encoding plant cell wall-degrading enzymes in longhorned beetles.</title>
        <authorList>
            <person name="Shin N.R."/>
            <person name="Okamura Y."/>
            <person name="Kirsch R."/>
            <person name="Pauchet Y."/>
        </authorList>
    </citation>
    <scope>NUCLEOTIDE SEQUENCE</scope>
    <source>
        <strain evidence="3">MMC_N1</strain>
    </source>
</reference>
<feature type="domain" description="Tyrosine specific protein phosphatases" evidence="2">
    <location>
        <begin position="120"/>
        <end position="194"/>
    </location>
</feature>
<dbReference type="PRINTS" id="PR00700">
    <property type="entry name" value="PRTYPHPHTASE"/>
</dbReference>
<evidence type="ECO:0000259" key="2">
    <source>
        <dbReference type="PROSITE" id="PS50056"/>
    </source>
</evidence>
<dbReference type="InterPro" id="IPR003595">
    <property type="entry name" value="Tyr_Pase_cat"/>
</dbReference>
<dbReference type="InterPro" id="IPR029021">
    <property type="entry name" value="Prot-tyrosine_phosphatase-like"/>
</dbReference>
<name>A0ABQ9K6I7_9CUCU</name>
<gene>
    <name evidence="3" type="ORF">NQ317_015117</name>
</gene>
<dbReference type="InterPro" id="IPR050348">
    <property type="entry name" value="Protein-Tyr_Phosphatase"/>
</dbReference>
<proteinExistence type="predicted"/>
<sequence>MLNSVDDFWRMIWEQQCKVILMITHFFENGVEKCVDYLPPSEVLDCHRVFGDFQVTLKKRDVKDKYIISSLQLKNLVSNSWREVTHFWYMGWPEKGVPTEANSLIAFLIEARSYMKSSTLDKTSTANGMMNAAQTEANPVVVHCSPGTGRTGVVIACDIAIREFEQTRLVDIPKIVYRIRRDRANAVQTKEQYMFIYKVVSLYATKLTGGALDSL</sequence>
<dbReference type="PROSITE" id="PS50055">
    <property type="entry name" value="TYR_PHOSPHATASE_PTP"/>
    <property type="match status" value="1"/>
</dbReference>
<accession>A0ABQ9K6I7</accession>
<evidence type="ECO:0000313" key="4">
    <source>
        <dbReference type="Proteomes" id="UP001162164"/>
    </source>
</evidence>
<evidence type="ECO:0000259" key="1">
    <source>
        <dbReference type="PROSITE" id="PS50055"/>
    </source>
</evidence>
<dbReference type="CDD" id="cd00047">
    <property type="entry name" value="PTPc"/>
    <property type="match status" value="1"/>
</dbReference>
<dbReference type="InterPro" id="IPR016130">
    <property type="entry name" value="Tyr_Pase_AS"/>
</dbReference>
<dbReference type="PANTHER" id="PTHR19134:SF544">
    <property type="entry name" value="IP14232P"/>
    <property type="match status" value="1"/>
</dbReference>
<dbReference type="PROSITE" id="PS00383">
    <property type="entry name" value="TYR_PHOSPHATASE_1"/>
    <property type="match status" value="1"/>
</dbReference>
<dbReference type="InterPro" id="IPR000242">
    <property type="entry name" value="PTP_cat"/>
</dbReference>
<dbReference type="Gene3D" id="3.90.190.10">
    <property type="entry name" value="Protein tyrosine phosphatase superfamily"/>
    <property type="match status" value="1"/>
</dbReference>
<dbReference type="SMART" id="SM00194">
    <property type="entry name" value="PTPc"/>
    <property type="match status" value="1"/>
</dbReference>
<dbReference type="SMART" id="SM00404">
    <property type="entry name" value="PTPc_motif"/>
    <property type="match status" value="1"/>
</dbReference>
<dbReference type="PROSITE" id="PS50056">
    <property type="entry name" value="TYR_PHOSPHATASE_2"/>
    <property type="match status" value="1"/>
</dbReference>